<comment type="caution">
    <text evidence="1">The sequence shown here is derived from an EMBL/GenBank/DDBJ whole genome shotgun (WGS) entry which is preliminary data.</text>
</comment>
<name>A0ABQ3ZL78_9ACTN</name>
<organism evidence="1 2">
    <name type="scientific">Winogradskya humida</name>
    <dbReference type="NCBI Taxonomy" id="113566"/>
    <lineage>
        <taxon>Bacteria</taxon>
        <taxon>Bacillati</taxon>
        <taxon>Actinomycetota</taxon>
        <taxon>Actinomycetes</taxon>
        <taxon>Micromonosporales</taxon>
        <taxon>Micromonosporaceae</taxon>
        <taxon>Winogradskya</taxon>
    </lineage>
</organism>
<protein>
    <submittedName>
        <fullName evidence="1">Uncharacterized protein</fullName>
    </submittedName>
</protein>
<proteinExistence type="predicted"/>
<reference evidence="1 2" key="1">
    <citation type="submission" date="2021-01" db="EMBL/GenBank/DDBJ databases">
        <title>Whole genome shotgun sequence of Actinoplanes humidus NBRC 14915.</title>
        <authorList>
            <person name="Komaki H."/>
            <person name="Tamura T."/>
        </authorList>
    </citation>
    <scope>NUCLEOTIDE SEQUENCE [LARGE SCALE GENOMIC DNA]</scope>
    <source>
        <strain evidence="1 2">NBRC 14915</strain>
    </source>
</reference>
<dbReference type="EMBL" id="BOMN01000023">
    <property type="protein sequence ID" value="GIE18952.1"/>
    <property type="molecule type" value="Genomic_DNA"/>
</dbReference>
<dbReference type="RefSeq" id="WP_203836191.1">
    <property type="nucleotide sequence ID" value="NZ_BAAATV010000043.1"/>
</dbReference>
<dbReference type="Proteomes" id="UP000603200">
    <property type="component" value="Unassembled WGS sequence"/>
</dbReference>
<gene>
    <name evidence="1" type="ORF">Ahu01nite_020540</name>
</gene>
<evidence type="ECO:0000313" key="1">
    <source>
        <dbReference type="EMBL" id="GIE18952.1"/>
    </source>
</evidence>
<keyword evidence="2" id="KW-1185">Reference proteome</keyword>
<sequence length="312" mass="33356">MLDEAQAADYVRRYDGVSADVLSDGSWLLGERAFWCSLVDGNVDGELVEALFGDEDPLELYELIQESGQWPVLRVSAGYAVVIWFGYDDEGGEDHVVLTGDGRCLSVAAREGHGYGPGLSWREAERLVEWGTLGTREQRLLLVLTALSDVDAHQAVGARVAEALLSVAVPGCDPAVAGEAARQLLESDVRWSTQDDGALVCDEEYSPRSTGKPGLVEITKVLANPVSLQIHEVVHSAAGRVTAIVRCLAGPVHLHASFATEHGAVELESILLYQDVPVTELDPVRSAKVMLTGDGVEGIVAGVTVTGANSWR</sequence>
<evidence type="ECO:0000313" key="2">
    <source>
        <dbReference type="Proteomes" id="UP000603200"/>
    </source>
</evidence>
<accession>A0ABQ3ZL78</accession>